<dbReference type="RefSeq" id="YP_240704.1">
    <property type="nucleotide sequence ID" value="NC_007063.1"/>
</dbReference>
<feature type="compositionally biased region" description="Basic and acidic residues" evidence="2">
    <location>
        <begin position="255"/>
        <end position="265"/>
    </location>
</feature>
<evidence type="ECO:0000313" key="4">
    <source>
        <dbReference type="EMBL" id="AAX91871.1"/>
    </source>
</evidence>
<feature type="compositionally biased region" description="Low complexity" evidence="2">
    <location>
        <begin position="216"/>
        <end position="237"/>
    </location>
</feature>
<dbReference type="KEGG" id="vg:5133730"/>
<dbReference type="PROSITE" id="PS51257">
    <property type="entry name" value="PROKAR_LIPOPROTEIN"/>
    <property type="match status" value="1"/>
</dbReference>
<proteinExistence type="predicted"/>
<evidence type="ECO:0000259" key="3">
    <source>
        <dbReference type="Pfam" id="PF16729"/>
    </source>
</evidence>
<keyword evidence="5" id="KW-1185">Reference proteome</keyword>
<sequence length="309" mass="34413">MKRLLGLLLASTLVLGACGSDGNKKESNDSNTSVDENKAQFKNDTLVLDQAVLKIKDVFLINDKDNKKSKKKLIAFKYEVKSKVDDDKITSTNVWIASMSATQDSKDTVNKLEMDITPNTGKLGEWNKHSFDKIKKGGTAKGLVTYQLQNDNEVTLHATKGSEDKKLGTKKIDISKLKTVDYSVMEDFDNPTTKEESQDDSDKVSSAEEQSDENKQSVSNSNKNQTQNNPTSNKNNNAPVKDEFSSDTSYNAYQEAKRATEENKRQNGGHTAGIGGSWAVQDGQDYNSWKKAQNDFDNFKRQNSEVIQQ</sequence>
<name>Q4ZAM2_9CAUD</name>
<dbReference type="Pfam" id="PF16729">
    <property type="entry name" value="DUF5067"/>
    <property type="match status" value="1"/>
</dbReference>
<dbReference type="EMBL" id="AY954966">
    <property type="protein sequence ID" value="AAX91871.1"/>
    <property type="molecule type" value="Genomic_DNA"/>
</dbReference>
<dbReference type="Gene3D" id="2.60.40.1240">
    <property type="match status" value="1"/>
</dbReference>
<dbReference type="GeneID" id="5133730"/>
<reference evidence="4 5" key="1">
    <citation type="journal article" date="2005" name="Proc. Natl. Acad. Sci. U.S.A.">
        <title>The complete genomes and proteomes of 27 Staphylococcus aureus bacteriophages.</title>
        <authorList>
            <person name="Kwan T."/>
            <person name="Liu J."/>
            <person name="Dubow M."/>
            <person name="Gros P."/>
            <person name="Pelletier J."/>
        </authorList>
    </citation>
    <scope>NUCLEOTIDE SEQUENCE</scope>
</reference>
<dbReference type="Proteomes" id="UP000001462">
    <property type="component" value="Segment"/>
</dbReference>
<accession>Q4ZAM2</accession>
<evidence type="ECO:0000313" key="5">
    <source>
        <dbReference type="Proteomes" id="UP000001462"/>
    </source>
</evidence>
<dbReference type="InterPro" id="IPR029050">
    <property type="entry name" value="Immunoprotect_excell_Ig-like"/>
</dbReference>
<evidence type="ECO:0000256" key="2">
    <source>
        <dbReference type="SAM" id="MobiDB-lite"/>
    </source>
</evidence>
<feature type="compositionally biased region" description="Basic and acidic residues" evidence="2">
    <location>
        <begin position="192"/>
        <end position="206"/>
    </location>
</feature>
<keyword evidence="1" id="KW-0732">Signal</keyword>
<feature type="domain" description="DUF5067" evidence="3">
    <location>
        <begin position="28"/>
        <end position="160"/>
    </location>
</feature>
<evidence type="ECO:0000256" key="1">
    <source>
        <dbReference type="ARBA" id="ARBA00022729"/>
    </source>
</evidence>
<feature type="region of interest" description="Disordered" evidence="2">
    <location>
        <begin position="188"/>
        <end position="291"/>
    </location>
</feature>
<protein>
    <submittedName>
        <fullName evidence="4">ORF012</fullName>
    </submittedName>
</protein>
<organism evidence="4 5">
    <name type="scientific">Staphylococcus phage 88</name>
    <dbReference type="NCBI Taxonomy" id="2908115"/>
    <lineage>
        <taxon>Viruses</taxon>
        <taxon>Duplodnaviria</taxon>
        <taxon>Heunggongvirae</taxon>
        <taxon>Uroviricota</taxon>
        <taxon>Caudoviricetes</taxon>
        <taxon>Azeredovirinae</taxon>
        <taxon>Phietavirus</taxon>
        <taxon>Phietavirus pv88</taxon>
    </lineage>
</organism>
<dbReference type="InterPro" id="IPR031989">
    <property type="entry name" value="DUF5067"/>
</dbReference>